<evidence type="ECO:0000256" key="4">
    <source>
        <dbReference type="ARBA" id="ARBA00022892"/>
    </source>
</evidence>
<evidence type="ECO:0000256" key="3">
    <source>
        <dbReference type="ARBA" id="ARBA00022490"/>
    </source>
</evidence>
<dbReference type="PROSITE" id="PS51072">
    <property type="entry name" value="MHD"/>
    <property type="match status" value="1"/>
</dbReference>
<keyword evidence="8" id="KW-0472">Membrane</keyword>
<evidence type="ECO:0000256" key="5">
    <source>
        <dbReference type="ARBA" id="ARBA00022927"/>
    </source>
</evidence>
<dbReference type="GO" id="GO:0051645">
    <property type="term" value="P:Golgi localization"/>
    <property type="evidence" value="ECO:0007669"/>
    <property type="project" value="TreeGrafter"/>
</dbReference>
<keyword evidence="5 8" id="KW-0653">Protein transport</keyword>
<comment type="function">
    <text evidence="8">The coatomer is a cytosolic protein complex that binds to dilysine motifs and reversibly associates with Golgi non-clathrin-coated vesicles, which further mediate biosynthetic protein transport from the ER, via the Golgi up to the trans Golgi network. Coatomer complex is required for budding from Golgi membranes, and is essential for the retrograde Golgi-to-ER transport of dilysine-tagged proteins.</text>
</comment>
<evidence type="ECO:0000256" key="1">
    <source>
        <dbReference type="ARBA" id="ARBA00010516"/>
    </source>
</evidence>
<proteinExistence type="inferred from homology"/>
<keyword evidence="3 8" id="KW-0963">Cytoplasm</keyword>
<dbReference type="GO" id="GO:0030126">
    <property type="term" value="C:COPI vesicle coat"/>
    <property type="evidence" value="ECO:0007669"/>
    <property type="project" value="UniProtKB-UniRule"/>
</dbReference>
<dbReference type="GO" id="GO:0006890">
    <property type="term" value="P:retrograde vesicle-mediated transport, Golgi to endoplasmic reticulum"/>
    <property type="evidence" value="ECO:0007669"/>
    <property type="project" value="UniProtKB-UniRule"/>
</dbReference>
<evidence type="ECO:0000256" key="6">
    <source>
        <dbReference type="ARBA" id="ARBA00023034"/>
    </source>
</evidence>
<protein>
    <recommendedName>
        <fullName evidence="8">Coatomer subunit delta</fullName>
    </recommendedName>
</protein>
<dbReference type="CDD" id="cd09254">
    <property type="entry name" value="AP_delta-COPI_MHD"/>
    <property type="match status" value="1"/>
</dbReference>
<dbReference type="InterPro" id="IPR028565">
    <property type="entry name" value="MHD"/>
</dbReference>
<dbReference type="Pfam" id="PF00928">
    <property type="entry name" value="Adap_comp_sub"/>
    <property type="match status" value="1"/>
</dbReference>
<feature type="region of interest" description="Disordered" evidence="10">
    <location>
        <begin position="1"/>
        <end position="37"/>
    </location>
</feature>
<evidence type="ECO:0000313" key="12">
    <source>
        <dbReference type="EMBL" id="CAE0101843.1"/>
    </source>
</evidence>
<comment type="subcellular location">
    <subcellularLocation>
        <location evidence="8 9">Cytoplasm</location>
    </subcellularLocation>
    <subcellularLocation>
        <location evidence="8 9">Cytoplasmic vesicle</location>
        <location evidence="8 9">COPI-coated vesicle membrane</location>
        <topology evidence="8 9">Peripheral membrane protein</topology>
        <orientation evidence="8 9">Cytoplasmic side</orientation>
    </subcellularLocation>
    <subcellularLocation>
        <location evidence="8 9">Golgi apparatus membrane</location>
        <topology evidence="8 9">Peripheral membrane protein</topology>
        <orientation evidence="8 9">Cytoplasmic side</orientation>
    </subcellularLocation>
</comment>
<evidence type="ECO:0000256" key="8">
    <source>
        <dbReference type="RuleBase" id="RU364018"/>
    </source>
</evidence>
<feature type="domain" description="MHD" evidence="11">
    <location>
        <begin position="78"/>
        <end position="320"/>
    </location>
</feature>
<comment type="subunit">
    <text evidence="8">Oligomeric complex that consists of at least the alpha, beta, beta', gamma, delta, epsilon and zeta subunits.</text>
</comment>
<gene>
    <name evidence="12" type="ORF">HERI1096_LOCUS2727</name>
</gene>
<dbReference type="PANTHER" id="PTHR10121">
    <property type="entry name" value="COATOMER SUBUNIT DELTA"/>
    <property type="match status" value="1"/>
</dbReference>
<dbReference type="GO" id="GO:0000139">
    <property type="term" value="C:Golgi membrane"/>
    <property type="evidence" value="ECO:0007669"/>
    <property type="project" value="UniProtKB-SubCell"/>
</dbReference>
<evidence type="ECO:0000256" key="2">
    <source>
        <dbReference type="ARBA" id="ARBA00022448"/>
    </source>
</evidence>
<keyword evidence="4 8" id="KW-0931">ER-Golgi transport</keyword>
<keyword evidence="6 8" id="KW-0333">Golgi apparatus</keyword>
<reference evidence="12" key="1">
    <citation type="submission" date="2021-01" db="EMBL/GenBank/DDBJ databases">
        <authorList>
            <person name="Corre E."/>
            <person name="Pelletier E."/>
            <person name="Niang G."/>
            <person name="Scheremetjew M."/>
            <person name="Finn R."/>
            <person name="Kale V."/>
            <person name="Holt S."/>
            <person name="Cochrane G."/>
            <person name="Meng A."/>
            <person name="Brown T."/>
            <person name="Cohen L."/>
        </authorList>
    </citation>
    <scope>NUCLEOTIDE SEQUENCE</scope>
    <source>
        <strain evidence="12">CCMP281</strain>
    </source>
</reference>
<keyword evidence="7 8" id="KW-0968">Cytoplasmic vesicle</keyword>
<dbReference type="GO" id="GO:0006888">
    <property type="term" value="P:endoplasmic reticulum to Golgi vesicle-mediated transport"/>
    <property type="evidence" value="ECO:0007669"/>
    <property type="project" value="TreeGrafter"/>
</dbReference>
<dbReference type="EMBL" id="HBHX01005052">
    <property type="protein sequence ID" value="CAE0101843.1"/>
    <property type="molecule type" value="Transcribed_RNA"/>
</dbReference>
<comment type="similarity">
    <text evidence="1 8">Belongs to the adaptor complexes medium subunit family. Delta-COP subfamily.</text>
</comment>
<dbReference type="Gene3D" id="2.60.40.1170">
    <property type="entry name" value="Mu homology domain, subdomain B"/>
    <property type="match status" value="1"/>
</dbReference>
<dbReference type="SUPFAM" id="SSF49447">
    <property type="entry name" value="Second domain of Mu2 adaptin subunit (ap50) of ap2 adaptor"/>
    <property type="match status" value="1"/>
</dbReference>
<evidence type="ECO:0000256" key="10">
    <source>
        <dbReference type="SAM" id="MobiDB-lite"/>
    </source>
</evidence>
<evidence type="ECO:0000256" key="9">
    <source>
        <dbReference type="RuleBase" id="RU366052"/>
    </source>
</evidence>
<dbReference type="AlphaFoldDB" id="A0A7S3AEA8"/>
<feature type="region of interest" description="Disordered" evidence="10">
    <location>
        <begin position="56"/>
        <end position="75"/>
    </location>
</feature>
<sequence>MAGGGSGSFGMPPTPTAAPMLKPKKGEGGMQLGKPKGALGGASLLQAMVDDGEVLPSKAAGVPEPSPTSAGASAMGKSAPITLTCDEKLVISLKRDGGLDSMEVKGDLQLLVTDASYGKALLPLKLGANPGFQFKTHPNINKQLFASSSQIGLKDPARPFPTGQSLGVVKWRLQTTDESMVPLLVTCWPSQTAPDAWDVTLEYELTKQLELHDMLVSIPIPPEVSHTISNAEVGQATYSRREGALQWSVPLVDSSNASATIEFSVSGAPSADAIFPISISFSSRKTLCEMAVDEVLSAEDNSQLPFSLTTMLTVESYTIS</sequence>
<dbReference type="InterPro" id="IPR036168">
    <property type="entry name" value="AP2_Mu_C_sf"/>
</dbReference>
<keyword evidence="2 8" id="KW-0813">Transport</keyword>
<evidence type="ECO:0000256" key="7">
    <source>
        <dbReference type="ARBA" id="ARBA00023329"/>
    </source>
</evidence>
<accession>A0A7S3AEA8</accession>
<organism evidence="12">
    <name type="scientific">Haptolina ericina</name>
    <dbReference type="NCBI Taxonomy" id="156174"/>
    <lineage>
        <taxon>Eukaryota</taxon>
        <taxon>Haptista</taxon>
        <taxon>Haptophyta</taxon>
        <taxon>Prymnesiophyceae</taxon>
        <taxon>Prymnesiales</taxon>
        <taxon>Prymnesiaceae</taxon>
        <taxon>Haptolina</taxon>
    </lineage>
</organism>
<dbReference type="GO" id="GO:0015031">
    <property type="term" value="P:protein transport"/>
    <property type="evidence" value="ECO:0007669"/>
    <property type="project" value="UniProtKB-KW"/>
</dbReference>
<dbReference type="InterPro" id="IPR027059">
    <property type="entry name" value="Coatomer_dsu"/>
</dbReference>
<evidence type="ECO:0000259" key="11">
    <source>
        <dbReference type="PROSITE" id="PS51072"/>
    </source>
</evidence>
<name>A0A7S3AEA8_9EUKA</name>
<dbReference type="PANTHER" id="PTHR10121:SF0">
    <property type="entry name" value="COATOMER SUBUNIT DELTA"/>
    <property type="match status" value="1"/>
</dbReference>